<dbReference type="PROSITE" id="PS00801">
    <property type="entry name" value="TRANSKETOLASE_1"/>
    <property type="match status" value="1"/>
</dbReference>
<evidence type="ECO:0000259" key="11">
    <source>
        <dbReference type="SMART" id="SM00861"/>
    </source>
</evidence>
<dbReference type="GO" id="GO:0016114">
    <property type="term" value="P:terpenoid biosynthetic process"/>
    <property type="evidence" value="ECO:0007669"/>
    <property type="project" value="UniProtKB-UniRule"/>
</dbReference>
<dbReference type="Proteomes" id="UP000824130">
    <property type="component" value="Unassembled WGS sequence"/>
</dbReference>
<feature type="binding site" evidence="10">
    <location>
        <position position="367"/>
    </location>
    <ligand>
        <name>thiamine diphosphate</name>
        <dbReference type="ChEBI" id="CHEBI:58937"/>
    </ligand>
</feature>
<dbReference type="SUPFAM" id="SSF52518">
    <property type="entry name" value="Thiamin diphosphate-binding fold (THDP-binding)"/>
    <property type="match status" value="2"/>
</dbReference>
<feature type="domain" description="Transketolase-like pyrimidine-binding" evidence="11">
    <location>
        <begin position="316"/>
        <end position="480"/>
    </location>
</feature>
<dbReference type="SUPFAM" id="SSF52922">
    <property type="entry name" value="TK C-terminal domain-like"/>
    <property type="match status" value="1"/>
</dbReference>
<dbReference type="GO" id="GO:0009228">
    <property type="term" value="P:thiamine biosynthetic process"/>
    <property type="evidence" value="ECO:0007669"/>
    <property type="project" value="UniProtKB-UniRule"/>
</dbReference>
<dbReference type="CDD" id="cd02007">
    <property type="entry name" value="TPP_DXS"/>
    <property type="match status" value="1"/>
</dbReference>
<comment type="subunit">
    <text evidence="3 10">Homodimer.</text>
</comment>
<keyword evidence="6 10" id="KW-0460">Magnesium</keyword>
<protein>
    <recommendedName>
        <fullName evidence="10">1-deoxy-D-xylulose-5-phosphate synthase</fullName>
        <ecNumber evidence="10">2.2.1.7</ecNumber>
    </recommendedName>
    <alternativeName>
        <fullName evidence="10">1-deoxyxylulose-5-phosphate synthase</fullName>
        <shortName evidence="10">DXP synthase</shortName>
        <shortName evidence="10">DXPS</shortName>
    </alternativeName>
</protein>
<dbReference type="GO" id="GO:0008661">
    <property type="term" value="F:1-deoxy-D-xylulose-5-phosphate synthase activity"/>
    <property type="evidence" value="ECO:0007669"/>
    <property type="project" value="UniProtKB-UniRule"/>
</dbReference>
<keyword evidence="5 10" id="KW-0479">Metal-binding</keyword>
<evidence type="ECO:0000256" key="5">
    <source>
        <dbReference type="ARBA" id="ARBA00022723"/>
    </source>
</evidence>
<dbReference type="CDD" id="cd07033">
    <property type="entry name" value="TPP_PYR_DXS_TK_like"/>
    <property type="match status" value="1"/>
</dbReference>
<comment type="cofactor">
    <cofactor evidence="10">
        <name>Mg(2+)</name>
        <dbReference type="ChEBI" id="CHEBI:18420"/>
    </cofactor>
    <text evidence="10">Binds 1 Mg(2+) ion per subunit.</text>
</comment>
<dbReference type="InterPro" id="IPR033248">
    <property type="entry name" value="Transketolase_C"/>
</dbReference>
<evidence type="ECO:0000313" key="12">
    <source>
        <dbReference type="EMBL" id="HIU96018.1"/>
    </source>
</evidence>
<comment type="function">
    <text evidence="10">Catalyzes the acyloin condensation reaction between C atoms 2 and 3 of pyruvate and glyceraldehyde 3-phosphate to yield 1-deoxy-D-xylulose-5-phosphate (DXP).</text>
</comment>
<organism evidence="12 13">
    <name type="scientific">Candidatus Allocopromorpha excrementipullorum</name>
    <dbReference type="NCBI Taxonomy" id="2840743"/>
    <lineage>
        <taxon>Bacteria</taxon>
        <taxon>Bacillati</taxon>
        <taxon>Bacillota</taxon>
        <taxon>Clostridia</taxon>
        <taxon>Eubacteriales</taxon>
        <taxon>Eubacteriaceae</taxon>
        <taxon>Eubacteriaceae incertae sedis</taxon>
        <taxon>Candidatus Allocopromorpha</taxon>
    </lineage>
</organism>
<feature type="binding site" evidence="10">
    <location>
        <position position="175"/>
    </location>
    <ligand>
        <name>thiamine diphosphate</name>
        <dbReference type="ChEBI" id="CHEBI:58937"/>
    </ligand>
</feature>
<dbReference type="GO" id="GO:0019288">
    <property type="term" value="P:isopentenyl diphosphate biosynthetic process, methylerythritol 4-phosphate pathway"/>
    <property type="evidence" value="ECO:0007669"/>
    <property type="project" value="TreeGrafter"/>
</dbReference>
<comment type="pathway">
    <text evidence="1 10">Metabolic intermediate biosynthesis; 1-deoxy-D-xylulose 5-phosphate biosynthesis; 1-deoxy-D-xylulose 5-phosphate from D-glyceraldehyde 3-phosphate and pyruvate: step 1/1.</text>
</comment>
<dbReference type="AlphaFoldDB" id="A0A9D1N7G7"/>
<reference evidence="12" key="1">
    <citation type="submission" date="2020-10" db="EMBL/GenBank/DDBJ databases">
        <authorList>
            <person name="Gilroy R."/>
        </authorList>
    </citation>
    <scope>NUCLEOTIDE SEQUENCE</scope>
    <source>
        <strain evidence="12">ChiSjej4B22-8349</strain>
    </source>
</reference>
<dbReference type="Pfam" id="PF13292">
    <property type="entry name" value="DXP_synthase_N"/>
    <property type="match status" value="1"/>
</dbReference>
<dbReference type="NCBIfam" id="NF003933">
    <property type="entry name" value="PRK05444.2-2"/>
    <property type="match status" value="1"/>
</dbReference>
<dbReference type="Gene3D" id="3.40.50.920">
    <property type="match status" value="1"/>
</dbReference>
<dbReference type="GO" id="GO:0005829">
    <property type="term" value="C:cytosol"/>
    <property type="evidence" value="ECO:0007669"/>
    <property type="project" value="TreeGrafter"/>
</dbReference>
<evidence type="ECO:0000256" key="6">
    <source>
        <dbReference type="ARBA" id="ARBA00022842"/>
    </source>
</evidence>
<dbReference type="FunFam" id="3.40.50.970:FF:000005">
    <property type="entry name" value="1-deoxy-D-xylulose-5-phosphate synthase"/>
    <property type="match status" value="1"/>
</dbReference>
<comment type="catalytic activity">
    <reaction evidence="10">
        <text>D-glyceraldehyde 3-phosphate + pyruvate + H(+) = 1-deoxy-D-xylulose 5-phosphate + CO2</text>
        <dbReference type="Rhea" id="RHEA:12605"/>
        <dbReference type="ChEBI" id="CHEBI:15361"/>
        <dbReference type="ChEBI" id="CHEBI:15378"/>
        <dbReference type="ChEBI" id="CHEBI:16526"/>
        <dbReference type="ChEBI" id="CHEBI:57792"/>
        <dbReference type="ChEBI" id="CHEBI:59776"/>
        <dbReference type="EC" id="2.2.1.7"/>
    </reaction>
</comment>
<dbReference type="InterPro" id="IPR005475">
    <property type="entry name" value="Transketolase-like_Pyr-bd"/>
</dbReference>
<feature type="binding site" evidence="10">
    <location>
        <begin position="147"/>
        <end position="148"/>
    </location>
    <ligand>
        <name>thiamine diphosphate</name>
        <dbReference type="ChEBI" id="CHEBI:58937"/>
    </ligand>
</feature>
<dbReference type="GO" id="GO:0030976">
    <property type="term" value="F:thiamine pyrophosphate binding"/>
    <property type="evidence" value="ECO:0007669"/>
    <property type="project" value="UniProtKB-UniRule"/>
</dbReference>
<evidence type="ECO:0000256" key="8">
    <source>
        <dbReference type="ARBA" id="ARBA00023052"/>
    </source>
</evidence>
<dbReference type="PANTHER" id="PTHR43322">
    <property type="entry name" value="1-D-DEOXYXYLULOSE 5-PHOSPHATE SYNTHASE-RELATED"/>
    <property type="match status" value="1"/>
</dbReference>
<dbReference type="InterPro" id="IPR029061">
    <property type="entry name" value="THDP-binding"/>
</dbReference>
<evidence type="ECO:0000256" key="10">
    <source>
        <dbReference type="HAMAP-Rule" id="MF_00315"/>
    </source>
</evidence>
<dbReference type="InterPro" id="IPR049557">
    <property type="entry name" value="Transketolase_CS"/>
</dbReference>
<keyword evidence="7 10" id="KW-0784">Thiamine biosynthesis</keyword>
<feature type="binding site" evidence="10">
    <location>
        <position position="74"/>
    </location>
    <ligand>
        <name>thiamine diphosphate</name>
        <dbReference type="ChEBI" id="CHEBI:58937"/>
    </ligand>
</feature>
<dbReference type="PANTHER" id="PTHR43322:SF5">
    <property type="entry name" value="1-DEOXY-D-XYLULOSE-5-PHOSPHATE SYNTHASE, CHLOROPLASTIC"/>
    <property type="match status" value="1"/>
</dbReference>
<dbReference type="GO" id="GO:0000287">
    <property type="term" value="F:magnesium ion binding"/>
    <property type="evidence" value="ECO:0007669"/>
    <property type="project" value="UniProtKB-UniRule"/>
</dbReference>
<evidence type="ECO:0000256" key="1">
    <source>
        <dbReference type="ARBA" id="ARBA00004980"/>
    </source>
</evidence>
<feature type="binding site" evidence="10">
    <location>
        <position position="175"/>
    </location>
    <ligand>
        <name>Mg(2+)</name>
        <dbReference type="ChEBI" id="CHEBI:18420"/>
    </ligand>
</feature>
<keyword evidence="8 10" id="KW-0786">Thiamine pyrophosphate</keyword>
<dbReference type="SMART" id="SM00861">
    <property type="entry name" value="Transket_pyr"/>
    <property type="match status" value="1"/>
</dbReference>
<evidence type="ECO:0000256" key="3">
    <source>
        <dbReference type="ARBA" id="ARBA00011738"/>
    </source>
</evidence>
<accession>A0A9D1N7G7</accession>
<proteinExistence type="inferred from homology"/>
<feature type="binding site" evidence="10">
    <location>
        <position position="146"/>
    </location>
    <ligand>
        <name>Mg(2+)</name>
        <dbReference type="ChEBI" id="CHEBI:18420"/>
    </ligand>
</feature>
<reference evidence="12" key="2">
    <citation type="journal article" date="2021" name="PeerJ">
        <title>Extensive microbial diversity within the chicken gut microbiome revealed by metagenomics and culture.</title>
        <authorList>
            <person name="Gilroy R."/>
            <person name="Ravi A."/>
            <person name="Getino M."/>
            <person name="Pursley I."/>
            <person name="Horton D.L."/>
            <person name="Alikhan N.F."/>
            <person name="Baker D."/>
            <person name="Gharbi K."/>
            <person name="Hall N."/>
            <person name="Watson M."/>
            <person name="Adriaenssens E.M."/>
            <person name="Foster-Nyarko E."/>
            <person name="Jarju S."/>
            <person name="Secka A."/>
            <person name="Antonio M."/>
            <person name="Oren A."/>
            <person name="Chaudhuri R.R."/>
            <person name="La Ragione R."/>
            <person name="Hildebrand F."/>
            <person name="Pallen M.J."/>
        </authorList>
    </citation>
    <scope>NUCLEOTIDE SEQUENCE</scope>
    <source>
        <strain evidence="12">ChiSjej4B22-8349</strain>
    </source>
</reference>
<evidence type="ECO:0000256" key="4">
    <source>
        <dbReference type="ARBA" id="ARBA00022679"/>
    </source>
</evidence>
<name>A0A9D1N7G7_9FIRM</name>
<dbReference type="EMBL" id="DVOB01000107">
    <property type="protein sequence ID" value="HIU96018.1"/>
    <property type="molecule type" value="Genomic_DNA"/>
</dbReference>
<dbReference type="NCBIfam" id="TIGR00204">
    <property type="entry name" value="dxs"/>
    <property type="match status" value="1"/>
</dbReference>
<keyword evidence="9 10" id="KW-0414">Isoprene biosynthesis</keyword>
<dbReference type="Pfam" id="PF02779">
    <property type="entry name" value="Transket_pyr"/>
    <property type="match status" value="1"/>
</dbReference>
<dbReference type="EC" id="2.2.1.7" evidence="10"/>
<comment type="similarity">
    <text evidence="2 10">Belongs to the transketolase family. DXPS subfamily.</text>
</comment>
<gene>
    <name evidence="10" type="primary">dxs</name>
    <name evidence="12" type="ORF">IAD25_04815</name>
</gene>
<dbReference type="Gene3D" id="3.40.50.970">
    <property type="match status" value="2"/>
</dbReference>
<dbReference type="InterPro" id="IPR009014">
    <property type="entry name" value="Transketo_C/PFOR_II"/>
</dbReference>
<dbReference type="Pfam" id="PF02780">
    <property type="entry name" value="Transketolase_C"/>
    <property type="match status" value="1"/>
</dbReference>
<dbReference type="HAMAP" id="MF_00315">
    <property type="entry name" value="DXP_synth"/>
    <property type="match status" value="1"/>
</dbReference>
<keyword evidence="4 10" id="KW-0808">Transferase</keyword>
<feature type="binding site" evidence="10">
    <location>
        <begin position="115"/>
        <end position="117"/>
    </location>
    <ligand>
        <name>thiamine diphosphate</name>
        <dbReference type="ChEBI" id="CHEBI:58937"/>
    </ligand>
</feature>
<sequence length="620" mass="67347">MSDYLNSLSLPGDLKDMSYDELELLTYEIRDFLVDKVSRTGGHLSSNLGAVELSIAIHRVFDTPKDKVIWDVGHQTYVHKILTGRADNFDTLRQMGGMSGFPKKSESPFDTFDTGHSSSSISVALGMAAARDISGDDYEVISVIGDGAMTGGLAFEALNNVGNLNSKVIVILNDNGMSISHNTGGFPKYLGKLRSSGRYISAKERVKRGISRVPLIGKGVVSGMQHVKDSLKYAMIDGVIFEELGFKYFGPIDGHDIREVCEVLELAKRTPGPVFIHAITRKGKGYSKAEERPNVFHGIGPFDMESGETVKKAASPSYSKVFAGKLTEMGEKDSRIVAVSAAMMEGTGLDVFHKRFPDRAFDVGIAEGHAVTFAAGLAEAGMKPFVAIYSTFLQRAYDQIIEDVCLQGLPVVLCIDRAGIVGADGETHHGVFDISYLKHMPNMTVMAPKDGKELEAMMELAASLDGPCAIRYPRGEAARMEADAPLELGKAQRIAEGSDVDIWALGAMTEKALEASRILKRAHIDAGVVNMAFVRPLDVELLKSSARKTPLLVTLEDNVITGGAGQEIDAALINEDVKIINIGWPDKFIEHGTCDQLYEKYGMDGASIAERIIEELERET</sequence>
<comment type="cofactor">
    <cofactor evidence="10">
        <name>thiamine diphosphate</name>
        <dbReference type="ChEBI" id="CHEBI:58937"/>
    </cofactor>
    <text evidence="10">Binds 1 thiamine pyrophosphate per subunit.</text>
</comment>
<comment type="caution">
    <text evidence="12">The sequence shown here is derived from an EMBL/GenBank/DDBJ whole genome shotgun (WGS) entry which is preliminary data.</text>
</comment>
<evidence type="ECO:0000256" key="7">
    <source>
        <dbReference type="ARBA" id="ARBA00022977"/>
    </source>
</evidence>
<dbReference type="InterPro" id="IPR005477">
    <property type="entry name" value="Dxylulose-5-P_synthase"/>
</dbReference>
<evidence type="ECO:0000256" key="9">
    <source>
        <dbReference type="ARBA" id="ARBA00023229"/>
    </source>
</evidence>
<evidence type="ECO:0000256" key="2">
    <source>
        <dbReference type="ARBA" id="ARBA00011081"/>
    </source>
</evidence>
<evidence type="ECO:0000313" key="13">
    <source>
        <dbReference type="Proteomes" id="UP000824130"/>
    </source>
</evidence>
<feature type="binding site" evidence="10">
    <location>
        <position position="286"/>
    </location>
    <ligand>
        <name>thiamine diphosphate</name>
        <dbReference type="ChEBI" id="CHEBI:58937"/>
    </ligand>
</feature>